<dbReference type="Pfam" id="PF13410">
    <property type="entry name" value="GST_C_2"/>
    <property type="match status" value="1"/>
</dbReference>
<dbReference type="InterPro" id="IPR036282">
    <property type="entry name" value="Glutathione-S-Trfase_C_sf"/>
</dbReference>
<keyword evidence="2" id="KW-0808">Transferase</keyword>
<dbReference type="STRING" id="1921010.MMIC_P2134"/>
<evidence type="ECO:0000259" key="1">
    <source>
        <dbReference type="PROSITE" id="PS50404"/>
    </source>
</evidence>
<dbReference type="CDD" id="cd03196">
    <property type="entry name" value="GST_C_5"/>
    <property type="match status" value="1"/>
</dbReference>
<sequence>MRSRMALYVAGIQCELREVALKNKPLEMLNISPKGTVPVLLLPDGRVIDESLNVMLWALNESDPLQWLKPADSSVEEMLELIEMNDGQFKFHLDRYKYPDRYGLRNSIDHFKQASSFLSALERSLENNIFLFGSAPSLADVALFPFVRQFAAVDRQAFESLALHGLNRWLDHWITDQTFQAIMLKHQPWTPEGGPVYLIPSTDMGI</sequence>
<dbReference type="GO" id="GO:0005737">
    <property type="term" value="C:cytoplasm"/>
    <property type="evidence" value="ECO:0007669"/>
    <property type="project" value="TreeGrafter"/>
</dbReference>
<evidence type="ECO:0000313" key="3">
    <source>
        <dbReference type="Proteomes" id="UP000231632"/>
    </source>
</evidence>
<reference evidence="2 3" key="1">
    <citation type="journal article" date="2017" name="Arch. Microbiol.">
        <title>Mariprofundus micogutta sp. nov., a novel iron-oxidizing zetaproteobacterium isolated from a deep-sea hydrothermal field at the Bayonnaise knoll of the Izu-Ogasawara arc, and a description of Mariprofundales ord. nov. and Zetaproteobacteria classis nov.</title>
        <authorList>
            <person name="Makita H."/>
            <person name="Tanaka E."/>
            <person name="Mitsunobu S."/>
            <person name="Miyazaki M."/>
            <person name="Nunoura T."/>
            <person name="Uematsu K."/>
            <person name="Takaki Y."/>
            <person name="Nishi S."/>
            <person name="Shimamura S."/>
            <person name="Takai K."/>
        </authorList>
    </citation>
    <scope>NUCLEOTIDE SEQUENCE [LARGE SCALE GENOMIC DNA]</scope>
    <source>
        <strain evidence="2 3">ET2</strain>
    </source>
</reference>
<feature type="domain" description="GST N-terminal" evidence="1">
    <location>
        <begin position="1"/>
        <end position="66"/>
    </location>
</feature>
<dbReference type="Proteomes" id="UP000231632">
    <property type="component" value="Unassembled WGS sequence"/>
</dbReference>
<dbReference type="PROSITE" id="PS50404">
    <property type="entry name" value="GST_NTER"/>
    <property type="match status" value="1"/>
</dbReference>
<protein>
    <submittedName>
        <fullName evidence="2">Glutathionine S-transferase</fullName>
    </submittedName>
</protein>
<dbReference type="PANTHER" id="PTHR43968:SF6">
    <property type="entry name" value="GLUTATHIONE S-TRANSFERASE OMEGA"/>
    <property type="match status" value="1"/>
</dbReference>
<dbReference type="EMBL" id="BDFD01000022">
    <property type="protein sequence ID" value="GAV21154.1"/>
    <property type="molecule type" value="Genomic_DNA"/>
</dbReference>
<dbReference type="InterPro" id="IPR050983">
    <property type="entry name" value="GST_Omega/HSP26"/>
</dbReference>
<proteinExistence type="predicted"/>
<dbReference type="InterPro" id="IPR004045">
    <property type="entry name" value="Glutathione_S-Trfase_N"/>
</dbReference>
<accession>A0A1L8CQJ9</accession>
<dbReference type="SUPFAM" id="SSF52833">
    <property type="entry name" value="Thioredoxin-like"/>
    <property type="match status" value="1"/>
</dbReference>
<dbReference type="InterPro" id="IPR036249">
    <property type="entry name" value="Thioredoxin-like_sf"/>
</dbReference>
<organism evidence="2 3">
    <name type="scientific">Mariprofundus micogutta</name>
    <dbReference type="NCBI Taxonomy" id="1921010"/>
    <lineage>
        <taxon>Bacteria</taxon>
        <taxon>Pseudomonadati</taxon>
        <taxon>Pseudomonadota</taxon>
        <taxon>Candidatius Mariprofundia</taxon>
        <taxon>Mariprofundales</taxon>
        <taxon>Mariprofundaceae</taxon>
        <taxon>Mariprofundus</taxon>
    </lineage>
</organism>
<dbReference type="AlphaFoldDB" id="A0A1L8CQJ9"/>
<comment type="caution">
    <text evidence="2">The sequence shown here is derived from an EMBL/GenBank/DDBJ whole genome shotgun (WGS) entry which is preliminary data.</text>
</comment>
<dbReference type="PANTHER" id="PTHR43968">
    <property type="match status" value="1"/>
</dbReference>
<dbReference type="Pfam" id="PF13409">
    <property type="entry name" value="GST_N_2"/>
    <property type="match status" value="1"/>
</dbReference>
<dbReference type="Gene3D" id="3.40.30.10">
    <property type="entry name" value="Glutaredoxin"/>
    <property type="match status" value="1"/>
</dbReference>
<gene>
    <name evidence="2" type="ORF">MMIC_P2134</name>
</gene>
<keyword evidence="3" id="KW-1185">Reference proteome</keyword>
<name>A0A1L8CQJ9_9PROT</name>
<dbReference type="SUPFAM" id="SSF47616">
    <property type="entry name" value="GST C-terminal domain-like"/>
    <property type="match status" value="1"/>
</dbReference>
<evidence type="ECO:0000313" key="2">
    <source>
        <dbReference type="EMBL" id="GAV21154.1"/>
    </source>
</evidence>
<dbReference type="Gene3D" id="1.20.1050.10">
    <property type="match status" value="1"/>
</dbReference>
<dbReference type="GO" id="GO:0016740">
    <property type="term" value="F:transferase activity"/>
    <property type="evidence" value="ECO:0007669"/>
    <property type="project" value="UniProtKB-KW"/>
</dbReference>